<dbReference type="InterPro" id="IPR016208">
    <property type="entry name" value="Ald_Oxase/xanthine_DH-like"/>
</dbReference>
<dbReference type="SUPFAM" id="SSF56003">
    <property type="entry name" value="Molybdenum cofactor-binding domain"/>
    <property type="match status" value="1"/>
</dbReference>
<proteinExistence type="predicted"/>
<dbReference type="PANTHER" id="PTHR11908">
    <property type="entry name" value="XANTHINE DEHYDROGENASE"/>
    <property type="match status" value="1"/>
</dbReference>
<gene>
    <name evidence="4" type="ORF">IFE08_01625</name>
</gene>
<evidence type="ECO:0000313" key="5">
    <source>
        <dbReference type="Proteomes" id="UP000593915"/>
    </source>
</evidence>
<dbReference type="Gene3D" id="3.90.1170.50">
    <property type="entry name" value="Aldehyde oxidase/xanthine dehydrogenase, a/b hammerhead"/>
    <property type="match status" value="1"/>
</dbReference>
<evidence type="ECO:0000256" key="1">
    <source>
        <dbReference type="ARBA" id="ARBA00022505"/>
    </source>
</evidence>
<dbReference type="Proteomes" id="UP000593915">
    <property type="component" value="Chromosome"/>
</dbReference>
<dbReference type="SUPFAM" id="SSF54665">
    <property type="entry name" value="CO dehydrogenase molybdoprotein N-domain-like"/>
    <property type="match status" value="1"/>
</dbReference>
<dbReference type="GO" id="GO:0016491">
    <property type="term" value="F:oxidoreductase activity"/>
    <property type="evidence" value="ECO:0007669"/>
    <property type="project" value="UniProtKB-KW"/>
</dbReference>
<name>A0A7S6WPW0_9SPIR</name>
<keyword evidence="2" id="KW-0560">Oxidoreductase</keyword>
<dbReference type="Gene3D" id="3.30.365.10">
    <property type="entry name" value="Aldehyde oxidase/xanthine dehydrogenase, molybdopterin binding domain"/>
    <property type="match status" value="4"/>
</dbReference>
<dbReference type="EMBL" id="CP061839">
    <property type="protein sequence ID" value="QOW61138.1"/>
    <property type="molecule type" value="Genomic_DNA"/>
</dbReference>
<evidence type="ECO:0000259" key="3">
    <source>
        <dbReference type="Pfam" id="PF02738"/>
    </source>
</evidence>
<feature type="domain" description="Aldehyde oxidase/xanthine dehydrogenase first molybdopterin binding" evidence="3">
    <location>
        <begin position="126"/>
        <end position="359"/>
    </location>
</feature>
<dbReference type="Pfam" id="PF02738">
    <property type="entry name" value="MoCoBD_1"/>
    <property type="match status" value="1"/>
</dbReference>
<evidence type="ECO:0000313" key="4">
    <source>
        <dbReference type="EMBL" id="QOW61138.1"/>
    </source>
</evidence>
<organism evidence="4 5">
    <name type="scientific">Treponema pedis</name>
    <dbReference type="NCBI Taxonomy" id="409322"/>
    <lineage>
        <taxon>Bacteria</taxon>
        <taxon>Pseudomonadati</taxon>
        <taxon>Spirochaetota</taxon>
        <taxon>Spirochaetia</taxon>
        <taxon>Spirochaetales</taxon>
        <taxon>Treponemataceae</taxon>
        <taxon>Treponema</taxon>
    </lineage>
</organism>
<dbReference type="InterPro" id="IPR037165">
    <property type="entry name" value="AldOxase/xan_DH_Mopterin-bd_sf"/>
</dbReference>
<dbReference type="AlphaFoldDB" id="A0A7S6WPW0"/>
<keyword evidence="1" id="KW-0500">Molybdenum</keyword>
<dbReference type="RefSeq" id="WP_194076599.1">
    <property type="nucleotide sequence ID" value="NZ_CP061839.1"/>
</dbReference>
<evidence type="ECO:0000256" key="2">
    <source>
        <dbReference type="ARBA" id="ARBA00023002"/>
    </source>
</evidence>
<dbReference type="InterPro" id="IPR036856">
    <property type="entry name" value="Ald_Oxase/Xan_DH_a/b_sf"/>
</dbReference>
<protein>
    <submittedName>
        <fullName evidence="4">Xanthine dehydrogenase family protein molybdopterin-binding subunit</fullName>
    </submittedName>
</protein>
<dbReference type="PANTHER" id="PTHR11908:SF132">
    <property type="entry name" value="ALDEHYDE OXIDASE 1-RELATED"/>
    <property type="match status" value="1"/>
</dbReference>
<dbReference type="InterPro" id="IPR008274">
    <property type="entry name" value="AldOxase/xan_DH_MoCoBD1"/>
</dbReference>
<sequence>MYKDFVSDLTFEKTEYAQIIRSFDTDSKLLGIEKPDLPEGYAFFSAEDIVGKNSVSFFDSAIPVFAEDKIEYAGQAVGVLTGPDKKILSELAPLFKIKTQAALRPKSQFTFEEEVKNYFDYPTIAKESLSCGNTESIFDKSKNIVYSTFSLKQKYHYHAETACVKTNWNKGRLEVHIASQWPFHILNSVCDVLAVSKGQVNVILHNEAESLDGRIWFPSLLAAQIALASYLTKKNISIQFTRQEDFLYTAKSQGLLIQHKTAVSNSGLIEAMDVSVIVDTGSFNPFINQILKQITVTAASLYRLPSYSINAVAIKTNCGLTDLFTGWGDAYITAALEKHINEIVNQLNLCPIKFRLDNALRMGQARICGVKNDEELSIENLFKAVCSTSDFYRKYYAYRLINTGRKNRYDGNWRGIGIAAGLQYNGSNILVKSGMNYSAEITLTIDDRVIVKAEPVSDSLKKILRKQIAKELEADENSVIFLGGSTDEMSITGAATSSCGISIIPELISKCCTGIKNQRFRKPLPITVSKTYKITKTKDWDNTLLKGVPFISMTPAVCAVELELNRSNYSVEIKGIWFACNPGKIYSKKMVMHNIHKSIANAISNISIEKLQERNILPSRYKILPTGHIPPIRAFIIESELKTRGVGELAEGLVPAAYISALNQIMIKYRRIDTLPVFTEDIFKAFAISEESDEN</sequence>
<dbReference type="GO" id="GO:0005506">
    <property type="term" value="F:iron ion binding"/>
    <property type="evidence" value="ECO:0007669"/>
    <property type="project" value="InterPro"/>
</dbReference>
<accession>A0A7S6WPW0</accession>
<reference evidence="4 5" key="1">
    <citation type="submission" date="2020-09" db="EMBL/GenBank/DDBJ databases">
        <title>Characterization of Treponema spp. from bovine digital dermatitis in Korea.</title>
        <authorList>
            <person name="Espiritu H.M."/>
            <person name="Cho Y.I."/>
            <person name="Mamuad L."/>
        </authorList>
    </citation>
    <scope>NUCLEOTIDE SEQUENCE [LARGE SCALE GENOMIC DNA]</scope>
    <source>
        <strain evidence="4 5">KS1</strain>
    </source>
</reference>